<comment type="caution">
    <text evidence="1">The sequence shown here is derived from an EMBL/GenBank/DDBJ whole genome shotgun (WGS) entry which is preliminary data.</text>
</comment>
<reference evidence="1 2" key="1">
    <citation type="journal article" date="2021" name="Commun. Biol.">
        <title>The genome of Shorea leprosula (Dipterocarpaceae) highlights the ecological relevance of drought in aseasonal tropical rainforests.</title>
        <authorList>
            <person name="Ng K.K.S."/>
            <person name="Kobayashi M.J."/>
            <person name="Fawcett J.A."/>
            <person name="Hatakeyama M."/>
            <person name="Paape T."/>
            <person name="Ng C.H."/>
            <person name="Ang C.C."/>
            <person name="Tnah L.H."/>
            <person name="Lee C.T."/>
            <person name="Nishiyama T."/>
            <person name="Sese J."/>
            <person name="O'Brien M.J."/>
            <person name="Copetti D."/>
            <person name="Mohd Noor M.I."/>
            <person name="Ong R.C."/>
            <person name="Putra M."/>
            <person name="Sireger I.Z."/>
            <person name="Indrioko S."/>
            <person name="Kosugi Y."/>
            <person name="Izuno A."/>
            <person name="Isagi Y."/>
            <person name="Lee S.L."/>
            <person name="Shimizu K.K."/>
        </authorList>
    </citation>
    <scope>NUCLEOTIDE SEQUENCE [LARGE SCALE GENOMIC DNA]</scope>
    <source>
        <strain evidence="1">214</strain>
    </source>
</reference>
<evidence type="ECO:0000313" key="2">
    <source>
        <dbReference type="Proteomes" id="UP001054252"/>
    </source>
</evidence>
<keyword evidence="2" id="KW-1185">Reference proteome</keyword>
<protein>
    <submittedName>
        <fullName evidence="1">Uncharacterized protein</fullName>
    </submittedName>
</protein>
<sequence length="37" mass="4133">MTTSEISMLTGTMTSRSFVTDILFAQYGKTSSYSIYI</sequence>
<dbReference type="Proteomes" id="UP001054252">
    <property type="component" value="Unassembled WGS sequence"/>
</dbReference>
<dbReference type="EMBL" id="BPVZ01000006">
    <property type="protein sequence ID" value="GKU93151.1"/>
    <property type="molecule type" value="Genomic_DNA"/>
</dbReference>
<gene>
    <name evidence="1" type="ORF">SLEP1_g6775</name>
</gene>
<evidence type="ECO:0000313" key="1">
    <source>
        <dbReference type="EMBL" id="GKU93151.1"/>
    </source>
</evidence>
<dbReference type="AlphaFoldDB" id="A0AAV5I4J8"/>
<name>A0AAV5I4J8_9ROSI</name>
<proteinExistence type="predicted"/>
<organism evidence="1 2">
    <name type="scientific">Rubroshorea leprosula</name>
    <dbReference type="NCBI Taxonomy" id="152421"/>
    <lineage>
        <taxon>Eukaryota</taxon>
        <taxon>Viridiplantae</taxon>
        <taxon>Streptophyta</taxon>
        <taxon>Embryophyta</taxon>
        <taxon>Tracheophyta</taxon>
        <taxon>Spermatophyta</taxon>
        <taxon>Magnoliopsida</taxon>
        <taxon>eudicotyledons</taxon>
        <taxon>Gunneridae</taxon>
        <taxon>Pentapetalae</taxon>
        <taxon>rosids</taxon>
        <taxon>malvids</taxon>
        <taxon>Malvales</taxon>
        <taxon>Dipterocarpaceae</taxon>
        <taxon>Rubroshorea</taxon>
    </lineage>
</organism>
<accession>A0AAV5I4J8</accession>